<feature type="chain" id="PRO_5003156495" evidence="2">
    <location>
        <begin position="28"/>
        <end position="729"/>
    </location>
</feature>
<feature type="compositionally biased region" description="Low complexity" evidence="1">
    <location>
        <begin position="659"/>
        <end position="669"/>
    </location>
</feature>
<accession>E1ZJX2</accession>
<dbReference type="PANTHER" id="PTHR35464:SF1">
    <property type="entry name" value="OS06G0115200 PROTEIN"/>
    <property type="match status" value="1"/>
</dbReference>
<sequence length="729" mass="73370">MRHRVRQRGGLWNLFVAACCLLTSAGAVEPAGCPDVDAGGCGQLAAVSTLFRRAKTWSDYAEPVAVLQLGQPATALHYVPATRAAAPPRFLAVGDAAGGLHLLSPATGRLVAQHHTGTASPVTAVGSYLLRRNTTVLLTGHASGELRVHSLLHPRPHKDGGGSGGGEADETEEGDGASPPALSLALLQVLPPSEVLCGTPLPAAAGCEGVQPGQEQQQQQQAPGTCAAAAAAAACSPITAVHGQGRGGQVASTAVVYDAAGRLAVLKHGGLALHLARLVRQVALEQPAVAARVSSVTATLLGSSGVANQRLAISPPPPPGAGQQQKRRAGGEAAPPGLHPCTGLNGTRLVSAAFDQQHASRAYALAGDGRMLTLVVGGDKASQPTCRVRAAALLPAGLLLPPAAGSGGEAQVQQPGLALAAISGYLLASSGGQAGSLLVFNVTLAPRKAPSLLLRQPLAALRAQFGVVPPSPLAADAAAGGAAAAGVAQAGLQAAAPPLLAASKQGQVALLLNASVLALYETALPYRAPPQSPMASMAWLQLFQPMAMLLVGGLVIYRARARRGGGGGGVSRSRHQPGPALHRDYDDDSGSGSDGEGSSLMGRLRSKVGAGRPPPSKRGGLLGRNGGGGGGGEAGGKERSSARMRAFALAASDDRETAAARVASSPQAAGGPLHGSSSMKEEEEEDALEQLRGRHGLAGAFGSDIDMRSSVDDRDVAQLRHRLGQTRIA</sequence>
<dbReference type="InParanoid" id="E1ZJX2"/>
<feature type="region of interest" description="Disordered" evidence="1">
    <location>
        <begin position="309"/>
        <end position="336"/>
    </location>
</feature>
<keyword evidence="4" id="KW-1185">Reference proteome</keyword>
<proteinExistence type="predicted"/>
<protein>
    <submittedName>
        <fullName evidence="3">Uncharacterized protein</fullName>
    </submittedName>
</protein>
<feature type="region of interest" description="Disordered" evidence="1">
    <location>
        <begin position="563"/>
        <end position="642"/>
    </location>
</feature>
<organism evidence="4">
    <name type="scientific">Chlorella variabilis</name>
    <name type="common">Green alga</name>
    <dbReference type="NCBI Taxonomy" id="554065"/>
    <lineage>
        <taxon>Eukaryota</taxon>
        <taxon>Viridiplantae</taxon>
        <taxon>Chlorophyta</taxon>
        <taxon>core chlorophytes</taxon>
        <taxon>Trebouxiophyceae</taxon>
        <taxon>Chlorellales</taxon>
        <taxon>Chlorellaceae</taxon>
        <taxon>Chlorella clade</taxon>
        <taxon>Chlorella</taxon>
    </lineage>
</organism>
<dbReference type="AlphaFoldDB" id="E1ZJX2"/>
<dbReference type="Proteomes" id="UP000008141">
    <property type="component" value="Unassembled WGS sequence"/>
</dbReference>
<feature type="region of interest" description="Disordered" evidence="1">
    <location>
        <begin position="148"/>
        <end position="179"/>
    </location>
</feature>
<evidence type="ECO:0000313" key="3">
    <source>
        <dbReference type="EMBL" id="EFN53935.1"/>
    </source>
</evidence>
<dbReference type="PROSITE" id="PS51257">
    <property type="entry name" value="PROKAR_LIPOPROTEIN"/>
    <property type="match status" value="1"/>
</dbReference>
<feature type="signal peptide" evidence="2">
    <location>
        <begin position="1"/>
        <end position="27"/>
    </location>
</feature>
<evidence type="ECO:0000313" key="4">
    <source>
        <dbReference type="Proteomes" id="UP000008141"/>
    </source>
</evidence>
<dbReference type="OMA" id="TFREEMT"/>
<dbReference type="KEGG" id="cvr:CHLNCDRAFT_53446"/>
<dbReference type="InterPro" id="IPR045288">
    <property type="entry name" value="At1g75140-like"/>
</dbReference>
<dbReference type="GeneID" id="17353492"/>
<keyword evidence="2" id="KW-0732">Signal</keyword>
<dbReference type="OrthoDB" id="2018951at2759"/>
<feature type="region of interest" description="Disordered" evidence="1">
    <location>
        <begin position="658"/>
        <end position="688"/>
    </location>
</feature>
<name>E1ZJX2_CHLVA</name>
<reference evidence="3 4" key="1">
    <citation type="journal article" date="2010" name="Plant Cell">
        <title>The Chlorella variabilis NC64A genome reveals adaptation to photosymbiosis, coevolution with viruses, and cryptic sex.</title>
        <authorList>
            <person name="Blanc G."/>
            <person name="Duncan G."/>
            <person name="Agarkova I."/>
            <person name="Borodovsky M."/>
            <person name="Gurnon J."/>
            <person name="Kuo A."/>
            <person name="Lindquist E."/>
            <person name="Lucas S."/>
            <person name="Pangilinan J."/>
            <person name="Polle J."/>
            <person name="Salamov A."/>
            <person name="Terry A."/>
            <person name="Yamada T."/>
            <person name="Dunigan D.D."/>
            <person name="Grigoriev I.V."/>
            <person name="Claverie J.M."/>
            <person name="Van Etten J.L."/>
        </authorList>
    </citation>
    <scope>NUCLEOTIDE SEQUENCE [LARGE SCALE GENOMIC DNA]</scope>
    <source>
        <strain evidence="3 4">NC64A</strain>
    </source>
</reference>
<evidence type="ECO:0000256" key="1">
    <source>
        <dbReference type="SAM" id="MobiDB-lite"/>
    </source>
</evidence>
<dbReference type="PANTHER" id="PTHR35464">
    <property type="entry name" value="OS06G0115200 PROTEIN"/>
    <property type="match status" value="1"/>
</dbReference>
<evidence type="ECO:0000256" key="2">
    <source>
        <dbReference type="SAM" id="SignalP"/>
    </source>
</evidence>
<feature type="compositionally biased region" description="Gly residues" evidence="1">
    <location>
        <begin position="620"/>
        <end position="634"/>
    </location>
</feature>
<dbReference type="EMBL" id="GL433849">
    <property type="protein sequence ID" value="EFN53935.1"/>
    <property type="molecule type" value="Genomic_DNA"/>
</dbReference>
<dbReference type="RefSeq" id="XP_005846037.1">
    <property type="nucleotide sequence ID" value="XM_005845975.1"/>
</dbReference>
<dbReference type="eggNOG" id="ENOG502QQN0">
    <property type="taxonomic scope" value="Eukaryota"/>
</dbReference>
<gene>
    <name evidence="3" type="ORF">CHLNCDRAFT_53446</name>
</gene>
<dbReference type="FunCoup" id="E1ZJX2">
    <property type="interactions" value="183"/>
</dbReference>